<evidence type="ECO:0000259" key="8">
    <source>
        <dbReference type="Pfam" id="PF12704"/>
    </source>
</evidence>
<feature type="transmembrane region" description="Helical" evidence="6">
    <location>
        <begin position="338"/>
        <end position="367"/>
    </location>
</feature>
<reference evidence="9" key="1">
    <citation type="journal article" date="2014" name="Int. J. Syst. Evol. Microbiol.">
        <title>Complete genome sequence of Corynebacterium casei LMG S-19264T (=DSM 44701T), isolated from a smear-ripened cheese.</title>
        <authorList>
            <consortium name="US DOE Joint Genome Institute (JGI-PGF)"/>
            <person name="Walter F."/>
            <person name="Albersmeier A."/>
            <person name="Kalinowski J."/>
            <person name="Ruckert C."/>
        </authorList>
    </citation>
    <scope>NUCLEOTIDE SEQUENCE</scope>
    <source>
        <strain evidence="9">CGMCC 1.15448</strain>
    </source>
</reference>
<keyword evidence="5 6" id="KW-0472">Membrane</keyword>
<evidence type="ECO:0000256" key="4">
    <source>
        <dbReference type="ARBA" id="ARBA00022989"/>
    </source>
</evidence>
<dbReference type="InterPro" id="IPR003838">
    <property type="entry name" value="ABC3_permease_C"/>
</dbReference>
<feature type="transmembrane region" description="Helical" evidence="6">
    <location>
        <begin position="291"/>
        <end position="311"/>
    </location>
</feature>
<dbReference type="PANTHER" id="PTHR30572">
    <property type="entry name" value="MEMBRANE COMPONENT OF TRANSPORTER-RELATED"/>
    <property type="match status" value="1"/>
</dbReference>
<dbReference type="InterPro" id="IPR025857">
    <property type="entry name" value="MacB_PCD"/>
</dbReference>
<feature type="transmembrane region" description="Helical" evidence="6">
    <location>
        <begin position="21"/>
        <end position="41"/>
    </location>
</feature>
<dbReference type="PANTHER" id="PTHR30572:SF18">
    <property type="entry name" value="ABC-TYPE MACROLIDE FAMILY EXPORT SYSTEM PERMEASE COMPONENT 2"/>
    <property type="match status" value="1"/>
</dbReference>
<feature type="transmembrane region" description="Helical" evidence="6">
    <location>
        <begin position="387"/>
        <end position="409"/>
    </location>
</feature>
<proteinExistence type="predicted"/>
<evidence type="ECO:0000313" key="9">
    <source>
        <dbReference type="EMBL" id="GGB14420.1"/>
    </source>
</evidence>
<feature type="domain" description="ABC3 transporter permease C-terminal" evidence="7">
    <location>
        <begin position="683"/>
        <end position="796"/>
    </location>
</feature>
<evidence type="ECO:0000256" key="6">
    <source>
        <dbReference type="SAM" id="Phobius"/>
    </source>
</evidence>
<evidence type="ECO:0000256" key="3">
    <source>
        <dbReference type="ARBA" id="ARBA00022692"/>
    </source>
</evidence>
<keyword evidence="2" id="KW-1003">Cell membrane</keyword>
<gene>
    <name evidence="9" type="ORF">GCM10011511_42800</name>
</gene>
<dbReference type="AlphaFoldDB" id="A0A8J2XUV0"/>
<dbReference type="Pfam" id="PF12704">
    <property type="entry name" value="MacB_PCD"/>
    <property type="match status" value="2"/>
</dbReference>
<dbReference type="GO" id="GO:0022857">
    <property type="term" value="F:transmembrane transporter activity"/>
    <property type="evidence" value="ECO:0007669"/>
    <property type="project" value="TreeGrafter"/>
</dbReference>
<reference evidence="9" key="2">
    <citation type="submission" date="2020-09" db="EMBL/GenBank/DDBJ databases">
        <authorList>
            <person name="Sun Q."/>
            <person name="Zhou Y."/>
        </authorList>
    </citation>
    <scope>NUCLEOTIDE SEQUENCE</scope>
    <source>
        <strain evidence="9">CGMCC 1.15448</strain>
    </source>
</reference>
<feature type="transmembrane region" description="Helical" evidence="6">
    <location>
        <begin position="429"/>
        <end position="453"/>
    </location>
</feature>
<evidence type="ECO:0000256" key="1">
    <source>
        <dbReference type="ARBA" id="ARBA00004651"/>
    </source>
</evidence>
<feature type="domain" description="MacB-like periplasmic core" evidence="8">
    <location>
        <begin position="20"/>
        <end position="233"/>
    </location>
</feature>
<evidence type="ECO:0000256" key="2">
    <source>
        <dbReference type="ARBA" id="ARBA00022475"/>
    </source>
</evidence>
<dbReference type="RefSeq" id="WP_188935571.1">
    <property type="nucleotide sequence ID" value="NZ_BMJC01000004.1"/>
</dbReference>
<feature type="domain" description="MacB-like periplasmic core" evidence="8">
    <location>
        <begin position="441"/>
        <end position="607"/>
    </location>
</feature>
<evidence type="ECO:0000256" key="5">
    <source>
        <dbReference type="ARBA" id="ARBA00023136"/>
    </source>
</evidence>
<protein>
    <submittedName>
        <fullName evidence="9">ABC transporter permease</fullName>
    </submittedName>
</protein>
<keyword evidence="4 6" id="KW-1133">Transmembrane helix</keyword>
<evidence type="ECO:0000313" key="10">
    <source>
        <dbReference type="Proteomes" id="UP000607559"/>
    </source>
</evidence>
<name>A0A8J2XUV0_9BACT</name>
<comment type="subcellular location">
    <subcellularLocation>
        <location evidence="1">Cell membrane</location>
        <topology evidence="1">Multi-pass membrane protein</topology>
    </subcellularLocation>
</comment>
<feature type="transmembrane region" description="Helical" evidence="6">
    <location>
        <begin position="680"/>
        <end position="704"/>
    </location>
</feature>
<keyword evidence="3 6" id="KW-0812">Transmembrane</keyword>
<feature type="transmembrane region" description="Helical" evidence="6">
    <location>
        <begin position="716"/>
        <end position="744"/>
    </location>
</feature>
<evidence type="ECO:0000259" key="7">
    <source>
        <dbReference type="Pfam" id="PF02687"/>
    </source>
</evidence>
<feature type="transmembrane region" description="Helical" evidence="6">
    <location>
        <begin position="764"/>
        <end position="786"/>
    </location>
</feature>
<dbReference type="InterPro" id="IPR050250">
    <property type="entry name" value="Macrolide_Exporter_MacB"/>
</dbReference>
<organism evidence="9 10">
    <name type="scientific">Puia dinghuensis</name>
    <dbReference type="NCBI Taxonomy" id="1792502"/>
    <lineage>
        <taxon>Bacteria</taxon>
        <taxon>Pseudomonadati</taxon>
        <taxon>Bacteroidota</taxon>
        <taxon>Chitinophagia</taxon>
        <taxon>Chitinophagales</taxon>
        <taxon>Chitinophagaceae</taxon>
        <taxon>Puia</taxon>
    </lineage>
</organism>
<keyword evidence="10" id="KW-1185">Reference proteome</keyword>
<dbReference type="Pfam" id="PF02687">
    <property type="entry name" value="FtsX"/>
    <property type="match status" value="2"/>
</dbReference>
<accession>A0A8J2XUV0</accession>
<dbReference type="Proteomes" id="UP000607559">
    <property type="component" value="Unassembled WGS sequence"/>
</dbReference>
<dbReference type="EMBL" id="BMJC01000004">
    <property type="protein sequence ID" value="GGB14420.1"/>
    <property type="molecule type" value="Genomic_DNA"/>
</dbReference>
<dbReference type="GO" id="GO:0005886">
    <property type="term" value="C:plasma membrane"/>
    <property type="evidence" value="ECO:0007669"/>
    <property type="project" value="UniProtKB-SubCell"/>
</dbReference>
<sequence length="803" mass="88727">MLINYIKLSLRNLRRNKAFTAINILGLATGLAACLLIVAWVKDEASYDRYAARAKDIYRVNLGVTGTTHMDYPMVDNAVGPGMAAAYPEIESFTRLCHLGDAFIQFGTRQFKESNLVFVDSNFFSIFTLPFLEGDSRTALVKPNSLVVTKAVAEKYFGPEPALGKTVALSDYGPCTITGVIDKIPDAGHFHFDAFLSWSSIHFRRQYTWTNLGYYTYLQLRPGSDARRLQKQFPGLVAKYAVPEIARDMGIPLAEASKATSTFVFTLTPLTDIHLHSDTKYELEANGSSRYVFIFSALAIFILLLACANFTNLSTAGAAARGKEVGIRKVMGSAKRELIAQFLTESVILTAFSMVLAIGFVFLLLPYFNQVSGKHFTFGSFLNFPSLAAALLLIILVGAAAGIYPAFFLSSFNPIKVLKGSPQGSRRSLLRSGLVVFQFFVSIALIIATLIVYRQLHFMQDIRLGYDKDQVVYIQDAFLLAGNQEAFRQQLLEDRRVANASISWCVPGSSAMNGTEIYPKSDGPGNGHELHINIFNVDYDYVTTLGLQVVKGRSFSRDFPTDSASGVLINETAATDLGWDHTDPIGKVIVRSGRQEFKVVGVLRDFHYQSAKLKIAPLMLLLGHNEGGIIAKIHTTDVSGFLANTKQRWEGFHASGPFSYYFLDERFANLYTAEQHTGRLFTAFTVIAILIAGLGLFGLAAYMAQQRTKEIGIRRVLGATVGSVLVLVSKEFLLLVGLAFLIAIPVTWWAMDEWLREFAYRTPVSWWIFPLAGGAALMIAIFTISFQAMRAATANPVRALRSE</sequence>
<dbReference type="PROSITE" id="PS51257">
    <property type="entry name" value="PROKAR_LIPOPROTEIN"/>
    <property type="match status" value="1"/>
</dbReference>
<feature type="domain" description="ABC3 transporter permease C-terminal" evidence="7">
    <location>
        <begin position="297"/>
        <end position="414"/>
    </location>
</feature>
<comment type="caution">
    <text evidence="9">The sequence shown here is derived from an EMBL/GenBank/DDBJ whole genome shotgun (WGS) entry which is preliminary data.</text>
</comment>